<dbReference type="Proteomes" id="UP000030652">
    <property type="component" value="Unassembled WGS sequence"/>
</dbReference>
<evidence type="ECO:0000313" key="2">
    <source>
        <dbReference type="Proteomes" id="UP000030652"/>
    </source>
</evidence>
<organism evidence="1 2">
    <name type="scientific">Candidatus Scalindua brodae</name>
    <dbReference type="NCBI Taxonomy" id="237368"/>
    <lineage>
        <taxon>Bacteria</taxon>
        <taxon>Pseudomonadati</taxon>
        <taxon>Planctomycetota</taxon>
        <taxon>Candidatus Brocadiia</taxon>
        <taxon>Candidatus Brocadiales</taxon>
        <taxon>Candidatus Scalinduaceae</taxon>
        <taxon>Candidatus Scalindua</taxon>
    </lineage>
</organism>
<name>A0A0B0EK88_9BACT</name>
<comment type="caution">
    <text evidence="1">The sequence shown here is derived from an EMBL/GenBank/DDBJ whole genome shotgun (WGS) entry which is preliminary data.</text>
</comment>
<dbReference type="AlphaFoldDB" id="A0A0B0EK88"/>
<gene>
    <name evidence="1" type="ORF">SCABRO_00757</name>
</gene>
<reference evidence="1 2" key="1">
    <citation type="submission" date="2014-10" db="EMBL/GenBank/DDBJ databases">
        <title>Draft genome of anammox bacterium scalindua brodae, obtained using differential coverage binning of sequence data from two enrichment reactors.</title>
        <authorList>
            <person name="Speth D.R."/>
            <person name="Russ L."/>
            <person name="Kartal B."/>
            <person name="Op den Camp H.J."/>
            <person name="Dutilh B.E."/>
            <person name="Jetten M.S."/>
        </authorList>
    </citation>
    <scope>NUCLEOTIDE SEQUENCE [LARGE SCALE GENOMIC DNA]</scope>
    <source>
        <strain evidence="1">RU1</strain>
    </source>
</reference>
<evidence type="ECO:0000313" key="1">
    <source>
        <dbReference type="EMBL" id="KHE93462.1"/>
    </source>
</evidence>
<accession>A0A0B0EK88</accession>
<proteinExistence type="predicted"/>
<protein>
    <submittedName>
        <fullName evidence="1">Uncharacterized protein</fullName>
    </submittedName>
</protein>
<sequence length="118" mass="13759">MITQHKEPNRTMKGISINDQKLHEVRMLTIPYDAKTVSHLVYPKSRTKFQLNEDKLTLCIPPMLAIELYRSGILPQDNNEKFPVHVSGRKAGIYTIVDLRYPNSHYDDYVTITMKQQQ</sequence>
<dbReference type="EMBL" id="JRYO01000056">
    <property type="protein sequence ID" value="KHE93462.1"/>
    <property type="molecule type" value="Genomic_DNA"/>
</dbReference>